<gene>
    <name evidence="2" type="ORF">LY90DRAFT_702897</name>
</gene>
<accession>A0A1Y2CUK8</accession>
<dbReference type="Proteomes" id="UP000193920">
    <property type="component" value="Unassembled WGS sequence"/>
</dbReference>
<organism evidence="2 3">
    <name type="scientific">Neocallimastix californiae</name>
    <dbReference type="NCBI Taxonomy" id="1754190"/>
    <lineage>
        <taxon>Eukaryota</taxon>
        <taxon>Fungi</taxon>
        <taxon>Fungi incertae sedis</taxon>
        <taxon>Chytridiomycota</taxon>
        <taxon>Chytridiomycota incertae sedis</taxon>
        <taxon>Neocallimastigomycetes</taxon>
        <taxon>Neocallimastigales</taxon>
        <taxon>Neocallimastigaceae</taxon>
        <taxon>Neocallimastix</taxon>
    </lineage>
</organism>
<keyword evidence="3" id="KW-1185">Reference proteome</keyword>
<reference evidence="2 3" key="1">
    <citation type="submission" date="2016-08" db="EMBL/GenBank/DDBJ databases">
        <title>A Parts List for Fungal Cellulosomes Revealed by Comparative Genomics.</title>
        <authorList>
            <consortium name="DOE Joint Genome Institute"/>
            <person name="Haitjema C.H."/>
            <person name="Gilmore S.P."/>
            <person name="Henske J.K."/>
            <person name="Solomon K.V."/>
            <person name="De Groot R."/>
            <person name="Kuo A."/>
            <person name="Mondo S.J."/>
            <person name="Salamov A.A."/>
            <person name="Labutti K."/>
            <person name="Zhao Z."/>
            <person name="Chiniquy J."/>
            <person name="Barry K."/>
            <person name="Brewer H.M."/>
            <person name="Purvine S.O."/>
            <person name="Wright A.T."/>
            <person name="Boxma B."/>
            <person name="Van Alen T."/>
            <person name="Hackstein J.H."/>
            <person name="Baker S.E."/>
            <person name="Grigoriev I.V."/>
            <person name="O'Malley M.A."/>
        </authorList>
    </citation>
    <scope>NUCLEOTIDE SEQUENCE [LARGE SCALE GENOMIC DNA]</scope>
    <source>
        <strain evidence="2 3">G1</strain>
    </source>
</reference>
<protein>
    <submittedName>
        <fullName evidence="2">Uncharacterized protein</fullName>
    </submittedName>
</protein>
<keyword evidence="1" id="KW-0472">Membrane</keyword>
<name>A0A1Y2CUK8_9FUNG</name>
<evidence type="ECO:0000313" key="2">
    <source>
        <dbReference type="EMBL" id="ORY50647.1"/>
    </source>
</evidence>
<keyword evidence="1" id="KW-1133">Transmembrane helix</keyword>
<comment type="caution">
    <text evidence="2">The sequence shown here is derived from an EMBL/GenBank/DDBJ whole genome shotgun (WGS) entry which is preliminary data.</text>
</comment>
<proteinExistence type="predicted"/>
<dbReference type="AlphaFoldDB" id="A0A1Y2CUK8"/>
<dbReference type="EMBL" id="MCOG01000097">
    <property type="protein sequence ID" value="ORY50647.1"/>
    <property type="molecule type" value="Genomic_DNA"/>
</dbReference>
<feature type="transmembrane region" description="Helical" evidence="1">
    <location>
        <begin position="53"/>
        <end position="80"/>
    </location>
</feature>
<evidence type="ECO:0000256" key="1">
    <source>
        <dbReference type="SAM" id="Phobius"/>
    </source>
</evidence>
<evidence type="ECO:0000313" key="3">
    <source>
        <dbReference type="Proteomes" id="UP000193920"/>
    </source>
</evidence>
<sequence length="203" mass="23333">MDCIKTVLFNVLNYINSLEEDELYKRHSMPSDLDSYTESQFVELYRRSSKKKFGFLGAIVVFIIVVVIIFCVIAACSTILKKKELFKMNNTVGVSNSGYSNNNNIQYSNMNTQNVNTLISSDDSNPYLNGQYAQSFQNSNTATAELQQVPPSYQPQNYYQNPGYYSYPNNVQQGYYSYQNYPQQEFRQADTDNTENNKTKETA</sequence>
<keyword evidence="1" id="KW-0812">Transmembrane</keyword>